<comment type="similarity">
    <text evidence="7">Belongs to the binding-protein-dependent transport system permease family. OppBC subfamily.</text>
</comment>
<dbReference type="PANTHER" id="PTHR43386:SF1">
    <property type="entry name" value="D,D-DIPEPTIDE TRANSPORT SYSTEM PERMEASE PROTEIN DDPC-RELATED"/>
    <property type="match status" value="1"/>
</dbReference>
<feature type="transmembrane region" description="Helical" evidence="8">
    <location>
        <begin position="129"/>
        <end position="151"/>
    </location>
</feature>
<evidence type="ECO:0000256" key="7">
    <source>
        <dbReference type="ARBA" id="ARBA00024202"/>
    </source>
</evidence>
<organism evidence="10 11">
    <name type="scientific">Metallumcola ferriviriculae</name>
    <dbReference type="NCBI Taxonomy" id="3039180"/>
    <lineage>
        <taxon>Bacteria</taxon>
        <taxon>Bacillati</taxon>
        <taxon>Bacillota</taxon>
        <taxon>Clostridia</taxon>
        <taxon>Neomoorellales</taxon>
        <taxon>Desulfitibacteraceae</taxon>
        <taxon>Metallumcola</taxon>
    </lineage>
</organism>
<keyword evidence="11" id="KW-1185">Reference proteome</keyword>
<dbReference type="Gene3D" id="1.10.3720.10">
    <property type="entry name" value="MetI-like"/>
    <property type="match status" value="1"/>
</dbReference>
<feature type="transmembrane region" description="Helical" evidence="8">
    <location>
        <begin position="34"/>
        <end position="55"/>
    </location>
</feature>
<accession>A0AAU0UT38</accession>
<evidence type="ECO:0000256" key="3">
    <source>
        <dbReference type="ARBA" id="ARBA00022475"/>
    </source>
</evidence>
<feature type="transmembrane region" description="Helical" evidence="8">
    <location>
        <begin position="96"/>
        <end position="122"/>
    </location>
</feature>
<protein>
    <submittedName>
        <fullName evidence="10">ABC transporter permease</fullName>
    </submittedName>
</protein>
<evidence type="ECO:0000256" key="5">
    <source>
        <dbReference type="ARBA" id="ARBA00022989"/>
    </source>
</evidence>
<feature type="transmembrane region" description="Helical" evidence="8">
    <location>
        <begin position="260"/>
        <end position="283"/>
    </location>
</feature>
<comment type="subcellular location">
    <subcellularLocation>
        <location evidence="1 8">Cell membrane</location>
        <topology evidence="1 8">Multi-pass membrane protein</topology>
    </subcellularLocation>
</comment>
<dbReference type="PROSITE" id="PS50928">
    <property type="entry name" value="ABC_TM1"/>
    <property type="match status" value="1"/>
</dbReference>
<dbReference type="InterPro" id="IPR025966">
    <property type="entry name" value="OppC_N"/>
</dbReference>
<keyword evidence="6 8" id="KW-0472">Membrane</keyword>
<dbReference type="InterPro" id="IPR053385">
    <property type="entry name" value="ABC_transport_permease"/>
</dbReference>
<dbReference type="InterPro" id="IPR050366">
    <property type="entry name" value="BP-dependent_transpt_permease"/>
</dbReference>
<dbReference type="KEGG" id="dbc:MFMK1_003310"/>
<dbReference type="GO" id="GO:0005886">
    <property type="term" value="C:plasma membrane"/>
    <property type="evidence" value="ECO:0007669"/>
    <property type="project" value="UniProtKB-SubCell"/>
</dbReference>
<reference evidence="10 11" key="1">
    <citation type="submission" date="2023-04" db="EMBL/GenBank/DDBJ databases">
        <authorList>
            <person name="Hsu D."/>
        </authorList>
    </citation>
    <scope>NUCLEOTIDE SEQUENCE [LARGE SCALE GENOMIC DNA]</scope>
    <source>
        <strain evidence="10 11">MK1</strain>
    </source>
</reference>
<dbReference type="PANTHER" id="PTHR43386">
    <property type="entry name" value="OLIGOPEPTIDE TRANSPORT SYSTEM PERMEASE PROTEIN APPC"/>
    <property type="match status" value="1"/>
</dbReference>
<feature type="domain" description="ABC transmembrane type-1" evidence="9">
    <location>
        <begin position="94"/>
        <end position="283"/>
    </location>
</feature>
<keyword evidence="5 8" id="KW-1133">Transmembrane helix</keyword>
<evidence type="ECO:0000313" key="11">
    <source>
        <dbReference type="Proteomes" id="UP001329915"/>
    </source>
</evidence>
<dbReference type="InterPro" id="IPR000515">
    <property type="entry name" value="MetI-like"/>
</dbReference>
<dbReference type="Pfam" id="PF12911">
    <property type="entry name" value="OppC_N"/>
    <property type="match status" value="1"/>
</dbReference>
<dbReference type="RefSeq" id="WP_428846278.1">
    <property type="nucleotide sequence ID" value="NZ_CP121694.1"/>
</dbReference>
<gene>
    <name evidence="10" type="ORF">MFMK1_003310</name>
</gene>
<evidence type="ECO:0000256" key="8">
    <source>
        <dbReference type="RuleBase" id="RU363032"/>
    </source>
</evidence>
<keyword evidence="2 8" id="KW-0813">Transport</keyword>
<evidence type="ECO:0000259" key="9">
    <source>
        <dbReference type="PROSITE" id="PS50928"/>
    </source>
</evidence>
<feature type="transmembrane region" description="Helical" evidence="8">
    <location>
        <begin position="157"/>
        <end position="176"/>
    </location>
</feature>
<sequence length="296" mass="31483">MSTQLAAKEVELEERQSRGIWGDAFARLLRQKSAVVGLIIVLVLILAALFAPAIAPYNPEKGELVQRLQAPSGANWLGTDAQGRDILSRVIFGSRISIQVGMITVGISLVIGTFLGAVSGYYGGVLDMLVMRFIDMMMAFPYILLAIAITAVLGPSLVNAMIAIGIVGIPIYARVVRGAVLSVKEQEYVEAARAAGCSDGRIIWRHVLPNCIAPIIVQATLGVGTAILDAAGLSFLGLGAKPPKPEWGLMLNQGKDSLQTAPWTVMFPGLAILLVVLGFNLLGDGLRDALDPRLKE</sequence>
<dbReference type="Pfam" id="PF00528">
    <property type="entry name" value="BPD_transp_1"/>
    <property type="match status" value="1"/>
</dbReference>
<feature type="transmembrane region" description="Helical" evidence="8">
    <location>
        <begin position="211"/>
        <end position="240"/>
    </location>
</feature>
<dbReference type="EMBL" id="CP121694">
    <property type="protein sequence ID" value="WRO23450.1"/>
    <property type="molecule type" value="Genomic_DNA"/>
</dbReference>
<keyword evidence="3" id="KW-1003">Cell membrane</keyword>
<name>A0AAU0UT38_9FIRM</name>
<dbReference type="CDD" id="cd06261">
    <property type="entry name" value="TM_PBP2"/>
    <property type="match status" value="1"/>
</dbReference>
<dbReference type="InterPro" id="IPR035906">
    <property type="entry name" value="MetI-like_sf"/>
</dbReference>
<dbReference type="GO" id="GO:0055085">
    <property type="term" value="P:transmembrane transport"/>
    <property type="evidence" value="ECO:0007669"/>
    <property type="project" value="InterPro"/>
</dbReference>
<evidence type="ECO:0000256" key="6">
    <source>
        <dbReference type="ARBA" id="ARBA00023136"/>
    </source>
</evidence>
<dbReference type="SUPFAM" id="SSF161098">
    <property type="entry name" value="MetI-like"/>
    <property type="match status" value="1"/>
</dbReference>
<keyword evidence="4 8" id="KW-0812">Transmembrane</keyword>
<evidence type="ECO:0000313" key="10">
    <source>
        <dbReference type="EMBL" id="WRO23450.1"/>
    </source>
</evidence>
<evidence type="ECO:0000256" key="1">
    <source>
        <dbReference type="ARBA" id="ARBA00004651"/>
    </source>
</evidence>
<dbReference type="AlphaFoldDB" id="A0AAU0UT38"/>
<evidence type="ECO:0000256" key="4">
    <source>
        <dbReference type="ARBA" id="ARBA00022692"/>
    </source>
</evidence>
<dbReference type="Proteomes" id="UP001329915">
    <property type="component" value="Chromosome"/>
</dbReference>
<proteinExistence type="inferred from homology"/>
<evidence type="ECO:0000256" key="2">
    <source>
        <dbReference type="ARBA" id="ARBA00022448"/>
    </source>
</evidence>
<dbReference type="NCBIfam" id="NF045474">
    <property type="entry name" value="Opp2C"/>
    <property type="match status" value="1"/>
</dbReference>